<keyword evidence="1 2" id="KW-0808">Transferase</keyword>
<dbReference type="PANTHER" id="PTHR34934">
    <property type="entry name" value="FLAVIN-DEPENDENT THYMIDYLATE SYNTHASE"/>
    <property type="match status" value="1"/>
</dbReference>
<name>A0A5C5X7P6_9PLAN</name>
<keyword evidence="1 2" id="KW-0489">Methyltransferase</keyword>
<reference evidence="2 3" key="1">
    <citation type="submission" date="2019-02" db="EMBL/GenBank/DDBJ databases">
        <title>Deep-cultivation of Planctomycetes and their phenomic and genomic characterization uncovers novel biology.</title>
        <authorList>
            <person name="Wiegand S."/>
            <person name="Jogler M."/>
            <person name="Boedeker C."/>
            <person name="Pinto D."/>
            <person name="Vollmers J."/>
            <person name="Rivas-Marin E."/>
            <person name="Kohn T."/>
            <person name="Peeters S.H."/>
            <person name="Heuer A."/>
            <person name="Rast P."/>
            <person name="Oberbeckmann S."/>
            <person name="Bunk B."/>
            <person name="Jeske O."/>
            <person name="Meyerdierks A."/>
            <person name="Storesund J.E."/>
            <person name="Kallscheuer N."/>
            <person name="Luecker S."/>
            <person name="Lage O.M."/>
            <person name="Pohl T."/>
            <person name="Merkel B.J."/>
            <person name="Hornburger P."/>
            <person name="Mueller R.-W."/>
            <person name="Bruemmer F."/>
            <person name="Labrenz M."/>
            <person name="Spormann A.M."/>
            <person name="Op Den Camp H."/>
            <person name="Overmann J."/>
            <person name="Amann R."/>
            <person name="Jetten M.S.M."/>
            <person name="Mascher T."/>
            <person name="Medema M.H."/>
            <person name="Devos D.P."/>
            <person name="Kaster A.-K."/>
            <person name="Ovreas L."/>
            <person name="Rohde M."/>
            <person name="Galperin M.Y."/>
            <person name="Jogler C."/>
        </authorList>
    </citation>
    <scope>NUCLEOTIDE SEQUENCE [LARGE SCALE GENOMIC DNA]</scope>
    <source>
        <strain evidence="2 3">KOR42</strain>
    </source>
</reference>
<keyword evidence="1" id="KW-0545">Nucleotide biosynthesis</keyword>
<evidence type="ECO:0000313" key="2">
    <source>
        <dbReference type="EMBL" id="TWT58980.1"/>
    </source>
</evidence>
<feature type="binding site" evidence="1">
    <location>
        <position position="63"/>
    </location>
    <ligand>
        <name>FAD</name>
        <dbReference type="ChEBI" id="CHEBI:57692"/>
        <note>ligand shared between neighboring subunits</note>
    </ligand>
</feature>
<dbReference type="SUPFAM" id="SSF69796">
    <property type="entry name" value="Thymidylate synthase-complementing protein Thy1"/>
    <property type="match status" value="1"/>
</dbReference>
<organism evidence="2 3">
    <name type="scientific">Thalassoglobus neptunius</name>
    <dbReference type="NCBI Taxonomy" id="1938619"/>
    <lineage>
        <taxon>Bacteria</taxon>
        <taxon>Pseudomonadati</taxon>
        <taxon>Planctomycetota</taxon>
        <taxon>Planctomycetia</taxon>
        <taxon>Planctomycetales</taxon>
        <taxon>Planctomycetaceae</taxon>
        <taxon>Thalassoglobus</taxon>
    </lineage>
</organism>
<dbReference type="NCBIfam" id="TIGR02170">
    <property type="entry name" value="thyX"/>
    <property type="match status" value="1"/>
</dbReference>
<dbReference type="EMBL" id="SIHI01000001">
    <property type="protein sequence ID" value="TWT58980.1"/>
    <property type="molecule type" value="Genomic_DNA"/>
</dbReference>
<dbReference type="GO" id="GO:0004799">
    <property type="term" value="F:thymidylate synthase activity"/>
    <property type="evidence" value="ECO:0007669"/>
    <property type="project" value="TreeGrafter"/>
</dbReference>
<gene>
    <name evidence="2" type="primary">thyX_2</name>
    <name evidence="1" type="synonym">thyX</name>
    <name evidence="2" type="ORF">KOR42_23670</name>
</gene>
<keyword evidence="1" id="KW-0285">Flavoprotein</keyword>
<keyword evidence="1" id="KW-0274">FAD</keyword>
<comment type="similarity">
    <text evidence="1">Belongs to the thymidylate synthase ThyX family.</text>
</comment>
<dbReference type="HAMAP" id="MF_01408">
    <property type="entry name" value="ThyX"/>
    <property type="match status" value="1"/>
</dbReference>
<dbReference type="InterPro" id="IPR003669">
    <property type="entry name" value="Thymidylate_synthase_ThyX"/>
</dbReference>
<comment type="function">
    <text evidence="1">Catalyzes the reductive methylation of 2'-deoxyuridine-5'-monophosphate (dUMP) to 2'-deoxythymidine-5'-monophosphate (dTMP) while utilizing 5,10-methylenetetrahydrofolate (mTHF) as the methyl donor, and NADPH and FADH(2) as the reductant.</text>
</comment>
<dbReference type="Gene3D" id="3.30.1360.170">
    <property type="match status" value="1"/>
</dbReference>
<dbReference type="GO" id="GO:0032259">
    <property type="term" value="P:methylation"/>
    <property type="evidence" value="ECO:0007669"/>
    <property type="project" value="UniProtKB-KW"/>
</dbReference>
<proteinExistence type="inferred from homology"/>
<dbReference type="GO" id="GO:0006235">
    <property type="term" value="P:dTTP biosynthetic process"/>
    <property type="evidence" value="ECO:0007669"/>
    <property type="project" value="UniProtKB-UniRule"/>
</dbReference>
<keyword evidence="3" id="KW-1185">Reference proteome</keyword>
<dbReference type="PROSITE" id="PS51331">
    <property type="entry name" value="THYX"/>
    <property type="match status" value="1"/>
</dbReference>
<feature type="binding site" evidence="1">
    <location>
        <begin position="83"/>
        <end position="86"/>
    </location>
    <ligand>
        <name>dUMP</name>
        <dbReference type="ChEBI" id="CHEBI:246422"/>
        <note>ligand shared between dimeric partners</note>
    </ligand>
</feature>
<protein>
    <recommendedName>
        <fullName evidence="1">Flavin-dependent thymidylate synthase</fullName>
        <shortName evidence="1">FDTS</shortName>
        <ecNumber evidence="1">2.1.1.148</ecNumber>
    </recommendedName>
    <alternativeName>
        <fullName evidence="1">FAD-dependent thymidylate synthase</fullName>
    </alternativeName>
    <alternativeName>
        <fullName evidence="1">Thymidylate synthase ThyX</fullName>
        <shortName evidence="1">TS</shortName>
        <shortName evidence="1">TSase</shortName>
    </alternativeName>
</protein>
<feature type="active site" description="Involved in ionization of N3 of dUMP, leading to its activation" evidence="1">
    <location>
        <position position="197"/>
    </location>
</feature>
<dbReference type="RefSeq" id="WP_197441066.1">
    <property type="nucleotide sequence ID" value="NZ_SIHI01000001.1"/>
</dbReference>
<dbReference type="CDD" id="cd20175">
    <property type="entry name" value="ThyX"/>
    <property type="match status" value="1"/>
</dbReference>
<dbReference type="PANTHER" id="PTHR34934:SF1">
    <property type="entry name" value="FLAVIN-DEPENDENT THYMIDYLATE SYNTHASE"/>
    <property type="match status" value="1"/>
</dbReference>
<comment type="caution">
    <text evidence="2">The sequence shown here is derived from an EMBL/GenBank/DDBJ whole genome shotgun (WGS) entry which is preliminary data.</text>
</comment>
<dbReference type="InterPro" id="IPR036098">
    <property type="entry name" value="Thymidylate_synthase_ThyX_sf"/>
</dbReference>
<comment type="pathway">
    <text evidence="1">Pyrimidine metabolism; dTTP biosynthesis.</text>
</comment>
<dbReference type="GO" id="GO:0070402">
    <property type="term" value="F:NADPH binding"/>
    <property type="evidence" value="ECO:0007669"/>
    <property type="project" value="TreeGrafter"/>
</dbReference>
<feature type="binding site" evidence="1">
    <location>
        <begin position="186"/>
        <end position="188"/>
    </location>
    <ligand>
        <name>FAD</name>
        <dbReference type="ChEBI" id="CHEBI:57692"/>
        <note>ligand shared between neighboring subunits</note>
    </ligand>
</feature>
<dbReference type="Proteomes" id="UP000317243">
    <property type="component" value="Unassembled WGS sequence"/>
</dbReference>
<dbReference type="Pfam" id="PF02511">
    <property type="entry name" value="Thy1"/>
    <property type="match status" value="1"/>
</dbReference>
<dbReference type="GO" id="GO:0050797">
    <property type="term" value="F:thymidylate synthase (FAD) activity"/>
    <property type="evidence" value="ECO:0007669"/>
    <property type="project" value="UniProtKB-UniRule"/>
</dbReference>
<feature type="binding site" evidence="1">
    <location>
        <begin position="86"/>
        <end position="88"/>
    </location>
    <ligand>
        <name>FAD</name>
        <dbReference type="ChEBI" id="CHEBI:57692"/>
        <note>ligand shared between neighboring subunits</note>
    </ligand>
</feature>
<feature type="binding site" description="in other chain" evidence="1">
    <location>
        <begin position="95"/>
        <end position="99"/>
    </location>
    <ligand>
        <name>dUMP</name>
        <dbReference type="ChEBI" id="CHEBI:246422"/>
        <note>ligand shared between dimeric partners</note>
    </ligand>
</feature>
<feature type="binding site" evidence="1">
    <location>
        <position position="197"/>
    </location>
    <ligand>
        <name>dUMP</name>
        <dbReference type="ChEBI" id="CHEBI:246422"/>
        <note>ligand shared between dimeric partners</note>
    </ligand>
</feature>
<dbReference type="GO" id="GO:0050660">
    <property type="term" value="F:flavin adenine dinucleotide binding"/>
    <property type="evidence" value="ECO:0007669"/>
    <property type="project" value="UniProtKB-UniRule"/>
</dbReference>
<comment type="subunit">
    <text evidence="1">Homotetramer.</text>
</comment>
<feature type="binding site" description="in other chain" evidence="1">
    <location>
        <position position="170"/>
    </location>
    <ligand>
        <name>dUMP</name>
        <dbReference type="ChEBI" id="CHEBI:246422"/>
        <note>ligand shared between dimeric partners</note>
    </ligand>
</feature>
<evidence type="ECO:0000313" key="3">
    <source>
        <dbReference type="Proteomes" id="UP000317243"/>
    </source>
</evidence>
<keyword evidence="1" id="KW-0521">NADP</keyword>
<comment type="caution">
    <text evidence="1">Lacks conserved residue(s) required for the propagation of feature annotation.</text>
</comment>
<accession>A0A5C5X7P6</accession>
<dbReference type="UniPathway" id="UPA00575"/>
<comment type="catalytic activity">
    <reaction evidence="1">
        <text>dUMP + (6R)-5,10-methylene-5,6,7,8-tetrahydrofolate + NADPH + H(+) = dTMP + (6S)-5,6,7,8-tetrahydrofolate + NADP(+)</text>
        <dbReference type="Rhea" id="RHEA:29043"/>
        <dbReference type="ChEBI" id="CHEBI:15378"/>
        <dbReference type="ChEBI" id="CHEBI:15636"/>
        <dbReference type="ChEBI" id="CHEBI:57453"/>
        <dbReference type="ChEBI" id="CHEBI:57783"/>
        <dbReference type="ChEBI" id="CHEBI:58349"/>
        <dbReference type="ChEBI" id="CHEBI:63528"/>
        <dbReference type="ChEBI" id="CHEBI:246422"/>
        <dbReference type="EC" id="2.1.1.148"/>
    </reaction>
</comment>
<evidence type="ECO:0000256" key="1">
    <source>
        <dbReference type="HAMAP-Rule" id="MF_01408"/>
    </source>
</evidence>
<dbReference type="GO" id="GO:0006231">
    <property type="term" value="P:dTMP biosynthetic process"/>
    <property type="evidence" value="ECO:0007669"/>
    <property type="project" value="UniProtKB-UniRule"/>
</dbReference>
<dbReference type="EC" id="2.1.1.148" evidence="1"/>
<comment type="cofactor">
    <cofactor evidence="1">
        <name>FAD</name>
        <dbReference type="ChEBI" id="CHEBI:57692"/>
    </cofactor>
    <text evidence="1">Binds 4 FAD per tetramer. Each FAD binding site is formed by three monomers.</text>
</comment>
<feature type="binding site" evidence="1">
    <location>
        <position position="95"/>
    </location>
    <ligand>
        <name>FAD</name>
        <dbReference type="ChEBI" id="CHEBI:57692"/>
        <note>ligand shared between neighboring subunits</note>
    </ligand>
</feature>
<dbReference type="AlphaFoldDB" id="A0A5C5X7P6"/>
<sequence>MVDVRYKSSVEVEQIQSMGGDHMVVAAARVSTQGADALQYADEASSAENSGLINYLMKHRHGTPFEHAAMTFFVHAPIFVWREWHRHRIGFSFNEESGRYKTLEPVFYIPERDRPMMKVGEWKPGRPKFLHCEDDSVFDRFVEMKKTQYESAYHSYLNALDMGIDPGLARIDLPVGIYSGCWVTCNPRSLMAFLSLRTHEPDNAKFVSYPLHEIELGARACEEMFSKGWPITYRAFCDNGRVAP</sequence>